<accession>A0A9Q3D4N3</accession>
<dbReference type="AlphaFoldDB" id="A0A9Q3D4N3"/>
<keyword evidence="3" id="KW-1185">Reference proteome</keyword>
<protein>
    <submittedName>
        <fullName evidence="2">Uncharacterized protein</fullName>
    </submittedName>
</protein>
<feature type="region of interest" description="Disordered" evidence="1">
    <location>
        <begin position="75"/>
        <end position="98"/>
    </location>
</feature>
<evidence type="ECO:0000313" key="3">
    <source>
        <dbReference type="Proteomes" id="UP000765509"/>
    </source>
</evidence>
<sequence length="98" mass="11142">MSPVHLMNLGIPRNHKEDRKGLSRTRIPGRGHHRHSGRWQDTEGNHNKRLLEERATRMRENQATIQSIEEQLNQTGPTMIPSGSQGVDQPTTSVASYH</sequence>
<name>A0A9Q3D4N3_9BASI</name>
<feature type="region of interest" description="Disordered" evidence="1">
    <location>
        <begin position="1"/>
        <end position="46"/>
    </location>
</feature>
<dbReference type="EMBL" id="AVOT02013820">
    <property type="protein sequence ID" value="MBW0496774.1"/>
    <property type="molecule type" value="Genomic_DNA"/>
</dbReference>
<comment type="caution">
    <text evidence="2">The sequence shown here is derived from an EMBL/GenBank/DDBJ whole genome shotgun (WGS) entry which is preliminary data.</text>
</comment>
<dbReference type="Proteomes" id="UP000765509">
    <property type="component" value="Unassembled WGS sequence"/>
</dbReference>
<gene>
    <name evidence="2" type="ORF">O181_036489</name>
</gene>
<evidence type="ECO:0000313" key="2">
    <source>
        <dbReference type="EMBL" id="MBW0496774.1"/>
    </source>
</evidence>
<feature type="compositionally biased region" description="Basic residues" evidence="1">
    <location>
        <begin position="27"/>
        <end position="37"/>
    </location>
</feature>
<reference evidence="2" key="1">
    <citation type="submission" date="2021-03" db="EMBL/GenBank/DDBJ databases">
        <title>Draft genome sequence of rust myrtle Austropuccinia psidii MF-1, a brazilian biotype.</title>
        <authorList>
            <person name="Quecine M.C."/>
            <person name="Pachon D.M.R."/>
            <person name="Bonatelli M.L."/>
            <person name="Correr F.H."/>
            <person name="Franceschini L.M."/>
            <person name="Leite T.F."/>
            <person name="Margarido G.R.A."/>
            <person name="Almeida C.A."/>
            <person name="Ferrarezi J.A."/>
            <person name="Labate C.A."/>
        </authorList>
    </citation>
    <scope>NUCLEOTIDE SEQUENCE</scope>
    <source>
        <strain evidence="2">MF-1</strain>
    </source>
</reference>
<organism evidence="2 3">
    <name type="scientific">Austropuccinia psidii MF-1</name>
    <dbReference type="NCBI Taxonomy" id="1389203"/>
    <lineage>
        <taxon>Eukaryota</taxon>
        <taxon>Fungi</taxon>
        <taxon>Dikarya</taxon>
        <taxon>Basidiomycota</taxon>
        <taxon>Pucciniomycotina</taxon>
        <taxon>Pucciniomycetes</taxon>
        <taxon>Pucciniales</taxon>
        <taxon>Sphaerophragmiaceae</taxon>
        <taxon>Austropuccinia</taxon>
    </lineage>
</organism>
<evidence type="ECO:0000256" key="1">
    <source>
        <dbReference type="SAM" id="MobiDB-lite"/>
    </source>
</evidence>
<proteinExistence type="predicted"/>